<sequence>MIERHGTPEQIINILTTTNDWLETHPENTNVRSQYLGLIERHGTPEQIINILTTTNDWLETHPEDTRVREKYLDLVQQCGTEKQKEKAIYVITDWLESHTKDNNIRVKYLSLVGRESKLVEDIQLIINTQWKWIEQKNKIEQCLWNAFLPVVHHHVKNNSQFIQQISQLALKQYPNNHTIACSIFYFQDYLEIETCYKLADFIADSDLPKRKWHSKVLVANFFREYEDLDKAEKIYLRTINNSRYCIDEFGYDLEDTYNFACLNYARLLIWKRPSQWKKAMDRYLEPLLKIKKTHSLAHLYLAQCHIEKIKNYKQTRSNVYNPIIHHFRQAIKYQEDSSENSKYEYEFGTFYWKIVENIMQARQHFNLSIGYRDNLPACVSLAELELEASNNNKAQKYIEQGLAIKMITRTEQEEKQKLMTQIINIKQQLEKNIN</sequence>
<keyword evidence="2" id="KW-1185">Reference proteome</keyword>
<name>A0A563VVE3_9CYAN</name>
<dbReference type="InterPro" id="IPR011990">
    <property type="entry name" value="TPR-like_helical_dom_sf"/>
</dbReference>
<dbReference type="Proteomes" id="UP000320055">
    <property type="component" value="Unassembled WGS sequence"/>
</dbReference>
<evidence type="ECO:0000313" key="2">
    <source>
        <dbReference type="Proteomes" id="UP000320055"/>
    </source>
</evidence>
<organism evidence="1 2">
    <name type="scientific">Hyella patelloides LEGE 07179</name>
    <dbReference type="NCBI Taxonomy" id="945734"/>
    <lineage>
        <taxon>Bacteria</taxon>
        <taxon>Bacillati</taxon>
        <taxon>Cyanobacteriota</taxon>
        <taxon>Cyanophyceae</taxon>
        <taxon>Pleurocapsales</taxon>
        <taxon>Hyellaceae</taxon>
        <taxon>Hyella</taxon>
    </lineage>
</organism>
<evidence type="ECO:0000313" key="1">
    <source>
        <dbReference type="EMBL" id="VEP15444.1"/>
    </source>
</evidence>
<reference evidence="1 2" key="1">
    <citation type="submission" date="2019-01" db="EMBL/GenBank/DDBJ databases">
        <authorList>
            <person name="Brito A."/>
        </authorList>
    </citation>
    <scope>NUCLEOTIDE SEQUENCE [LARGE SCALE GENOMIC DNA]</scope>
    <source>
        <strain evidence="1">1</strain>
    </source>
</reference>
<dbReference type="AlphaFoldDB" id="A0A563VVE3"/>
<dbReference type="EMBL" id="CAACVJ010000264">
    <property type="protein sequence ID" value="VEP15444.1"/>
    <property type="molecule type" value="Genomic_DNA"/>
</dbReference>
<gene>
    <name evidence="1" type="ORF">H1P_3360001</name>
</gene>
<dbReference type="Gene3D" id="1.25.40.10">
    <property type="entry name" value="Tetratricopeptide repeat domain"/>
    <property type="match status" value="1"/>
</dbReference>
<accession>A0A563VVE3</accession>
<protein>
    <submittedName>
        <fullName evidence="1">Tetratricopeptide repeat domain protein</fullName>
    </submittedName>
</protein>
<proteinExistence type="predicted"/>